<organism evidence="1 2">
    <name type="scientific">Gossypium tomentosum</name>
    <name type="common">Hawaiian cotton</name>
    <name type="synonym">Gossypium sandvicense</name>
    <dbReference type="NCBI Taxonomy" id="34277"/>
    <lineage>
        <taxon>Eukaryota</taxon>
        <taxon>Viridiplantae</taxon>
        <taxon>Streptophyta</taxon>
        <taxon>Embryophyta</taxon>
        <taxon>Tracheophyta</taxon>
        <taxon>Spermatophyta</taxon>
        <taxon>Magnoliopsida</taxon>
        <taxon>eudicotyledons</taxon>
        <taxon>Gunneridae</taxon>
        <taxon>Pentapetalae</taxon>
        <taxon>rosids</taxon>
        <taxon>malvids</taxon>
        <taxon>Malvales</taxon>
        <taxon>Malvaceae</taxon>
        <taxon>Malvoideae</taxon>
        <taxon>Gossypium</taxon>
    </lineage>
</organism>
<dbReference type="Proteomes" id="UP000322667">
    <property type="component" value="Chromosome D06"/>
</dbReference>
<keyword evidence="2" id="KW-1185">Reference proteome</keyword>
<dbReference type="AlphaFoldDB" id="A0A5D2KLR5"/>
<reference evidence="1 2" key="1">
    <citation type="submission" date="2019-07" db="EMBL/GenBank/DDBJ databases">
        <title>WGS assembly of Gossypium tomentosum.</title>
        <authorList>
            <person name="Chen Z.J."/>
            <person name="Sreedasyam A."/>
            <person name="Ando A."/>
            <person name="Song Q."/>
            <person name="De L."/>
            <person name="Hulse-Kemp A."/>
            <person name="Ding M."/>
            <person name="Ye W."/>
            <person name="Kirkbride R."/>
            <person name="Jenkins J."/>
            <person name="Plott C."/>
            <person name="Lovell J."/>
            <person name="Lin Y.-M."/>
            <person name="Vaughn R."/>
            <person name="Liu B."/>
            <person name="Li W."/>
            <person name="Simpson S."/>
            <person name="Scheffler B."/>
            <person name="Saski C."/>
            <person name="Grover C."/>
            <person name="Hu G."/>
            <person name="Conover J."/>
            <person name="Carlson J."/>
            <person name="Shu S."/>
            <person name="Boston L."/>
            <person name="Williams M."/>
            <person name="Peterson D."/>
            <person name="Mcgee K."/>
            <person name="Jones D."/>
            <person name="Wendel J."/>
            <person name="Stelly D."/>
            <person name="Grimwood J."/>
            <person name="Schmutz J."/>
        </authorList>
    </citation>
    <scope>NUCLEOTIDE SEQUENCE [LARGE SCALE GENOMIC DNA]</scope>
    <source>
        <strain evidence="1">7179.01</strain>
    </source>
</reference>
<protein>
    <submittedName>
        <fullName evidence="1">Uncharacterized protein</fullName>
    </submittedName>
</protein>
<accession>A0A5D2KLR5</accession>
<dbReference type="EMBL" id="CM017628">
    <property type="protein sequence ID" value="TYH68091.1"/>
    <property type="molecule type" value="Genomic_DNA"/>
</dbReference>
<proteinExistence type="predicted"/>
<sequence>MEINPFNVYGCPLLIILSSRFELKLYQLVDLNQILFTNRIGVDEWLRVPTLQDVFSIRDCSGFLESTGKPVLPPLAQVQYRVGPKLMSTLLNYESSFPFIGMQSLLDEEIKTRL</sequence>
<evidence type="ECO:0000313" key="2">
    <source>
        <dbReference type="Proteomes" id="UP000322667"/>
    </source>
</evidence>
<gene>
    <name evidence="1" type="ORF">ES332_D06G234700v1</name>
</gene>
<name>A0A5D2KLR5_GOSTO</name>
<dbReference type="Gene3D" id="3.50.50.100">
    <property type="match status" value="1"/>
</dbReference>
<evidence type="ECO:0000313" key="1">
    <source>
        <dbReference type="EMBL" id="TYH68091.1"/>
    </source>
</evidence>